<dbReference type="Pfam" id="PF14824">
    <property type="entry name" value="Sirohm_synth_M"/>
    <property type="match status" value="1"/>
</dbReference>
<dbReference type="Pfam" id="PF13241">
    <property type="entry name" value="NAD_binding_7"/>
    <property type="match status" value="1"/>
</dbReference>
<name>A0A0E9NRW4_SAICN</name>
<dbReference type="InterPro" id="IPR006367">
    <property type="entry name" value="Sirohaem_synthase_N"/>
</dbReference>
<feature type="domain" description="Siroheme biosynthesis protein Met8 C-terminal" evidence="8">
    <location>
        <begin position="165"/>
        <end position="232"/>
    </location>
</feature>
<dbReference type="EC" id="1.3.1.76" evidence="2"/>
<keyword evidence="7" id="KW-0812">Transmembrane</keyword>
<dbReference type="EMBL" id="BACD03000076">
    <property type="protein sequence ID" value="GAO52614.1"/>
    <property type="molecule type" value="Genomic_DNA"/>
</dbReference>
<evidence type="ECO:0000256" key="6">
    <source>
        <dbReference type="ARBA" id="ARBA00047561"/>
    </source>
</evidence>
<sequence>MTEPQPHEEFPPIRKGGSLILAWQIRNKKVLIVGGGNVAAGRIVNVLEADAKVTVISPRSGLIPEVAYRVEEGQVEYVDRTFIEDDLEGVDMCLTAIDDPEASREIYKLCKARRIPVNVADVPPECDFYFGSQHRDGALQIMVSTNGNGPKLANLIRRRIAEALPARTAEAIDKVGQLRRKLRRRAPNIEEGPKRMRWMIKVCDEWSFDELAELDEETMEKILDGYASETVPSSPSRTFFKCGALGRDAVWYTAVTASFVAGALSSFMWARRRGYSTNEWTGFDGVLTRPHCYLNGETNVYVCSD</sequence>
<reference evidence="10 11" key="2">
    <citation type="journal article" date="2014" name="J. Gen. Appl. Microbiol.">
        <title>The early diverging ascomycetous budding yeast Saitoella complicata has three histone deacetylases belonging to the Clr6, Hos2, and Rpd3 lineages.</title>
        <authorList>
            <person name="Nishida H."/>
            <person name="Matsumoto T."/>
            <person name="Kondo S."/>
            <person name="Hamamoto M."/>
            <person name="Yoshikawa H."/>
        </authorList>
    </citation>
    <scope>NUCLEOTIDE SEQUENCE [LARGE SCALE GENOMIC DNA]</scope>
    <source>
        <strain evidence="10 11">NRRL Y-17804</strain>
    </source>
</reference>
<keyword evidence="11" id="KW-1185">Reference proteome</keyword>
<comment type="pathway">
    <text evidence="1">Porphyrin-containing compound metabolism; siroheme biosynthesis; sirohydrochlorin from precorrin-2: step 1/1.</text>
</comment>
<accession>A0A0E9NRW4</accession>
<dbReference type="GO" id="GO:0004325">
    <property type="term" value="F:ferrochelatase activity"/>
    <property type="evidence" value="ECO:0007669"/>
    <property type="project" value="InterPro"/>
</dbReference>
<keyword evidence="5" id="KW-0627">Porphyrin biosynthesis</keyword>
<keyword evidence="7" id="KW-0472">Membrane</keyword>
<evidence type="ECO:0000256" key="2">
    <source>
        <dbReference type="ARBA" id="ARBA00012400"/>
    </source>
</evidence>
<dbReference type="GO" id="GO:0019354">
    <property type="term" value="P:siroheme biosynthetic process"/>
    <property type="evidence" value="ECO:0007669"/>
    <property type="project" value="UniProtKB-UniPathway"/>
</dbReference>
<dbReference type="Pfam" id="PF14823">
    <property type="entry name" value="Sirohm_synth_C"/>
    <property type="match status" value="1"/>
</dbReference>
<dbReference type="Gene3D" id="1.10.3280.10">
    <property type="entry name" value="Siroheme synthase, domain 3"/>
    <property type="match status" value="1"/>
</dbReference>
<reference evidence="10 11" key="3">
    <citation type="journal article" date="2015" name="Genome Announc.">
        <title>Draft Genome Sequence of the Archiascomycetous Yeast Saitoella complicata.</title>
        <authorList>
            <person name="Yamauchi K."/>
            <person name="Kondo S."/>
            <person name="Hamamoto M."/>
            <person name="Takahashi Y."/>
            <person name="Ogura Y."/>
            <person name="Hayashi T."/>
            <person name="Nishida H."/>
        </authorList>
    </citation>
    <scope>NUCLEOTIDE SEQUENCE [LARGE SCALE GENOMIC DNA]</scope>
    <source>
        <strain evidence="10 11">NRRL Y-17804</strain>
    </source>
</reference>
<dbReference type="SUPFAM" id="SSF51735">
    <property type="entry name" value="NAD(P)-binding Rossmann-fold domains"/>
    <property type="match status" value="1"/>
</dbReference>
<reference evidence="10 11" key="1">
    <citation type="journal article" date="2011" name="J. Gen. Appl. Microbiol.">
        <title>Draft genome sequencing of the enigmatic yeast Saitoella complicata.</title>
        <authorList>
            <person name="Nishida H."/>
            <person name="Hamamoto M."/>
            <person name="Sugiyama J."/>
        </authorList>
    </citation>
    <scope>NUCLEOTIDE SEQUENCE [LARGE SCALE GENOMIC DNA]</scope>
    <source>
        <strain evidence="10 11">NRRL Y-17804</strain>
    </source>
</reference>
<evidence type="ECO:0000259" key="8">
    <source>
        <dbReference type="Pfam" id="PF14823"/>
    </source>
</evidence>
<protein>
    <recommendedName>
        <fullName evidence="2">precorrin-2 dehydrogenase</fullName>
        <ecNumber evidence="2">1.3.1.76</ecNumber>
    </recommendedName>
</protein>
<dbReference type="OMA" id="TQIWKLC"/>
<dbReference type="NCBIfam" id="TIGR01470">
    <property type="entry name" value="cysG_Nterm"/>
    <property type="match status" value="1"/>
</dbReference>
<dbReference type="SUPFAM" id="SSF75615">
    <property type="entry name" value="Siroheme synthase middle domains-like"/>
    <property type="match status" value="1"/>
</dbReference>
<comment type="catalytic activity">
    <reaction evidence="6">
        <text>precorrin-2 + NAD(+) = sirohydrochlorin + NADH + 2 H(+)</text>
        <dbReference type="Rhea" id="RHEA:15613"/>
        <dbReference type="ChEBI" id="CHEBI:15378"/>
        <dbReference type="ChEBI" id="CHEBI:57540"/>
        <dbReference type="ChEBI" id="CHEBI:57945"/>
        <dbReference type="ChEBI" id="CHEBI:58351"/>
        <dbReference type="ChEBI" id="CHEBI:58827"/>
        <dbReference type="EC" id="1.3.1.76"/>
    </reaction>
</comment>
<dbReference type="UniPathway" id="UPA00262">
    <property type="reaction ID" value="UER00222"/>
</dbReference>
<dbReference type="GO" id="GO:0043115">
    <property type="term" value="F:precorrin-2 dehydrogenase activity"/>
    <property type="evidence" value="ECO:0007669"/>
    <property type="project" value="UniProtKB-EC"/>
</dbReference>
<feature type="transmembrane region" description="Helical" evidence="7">
    <location>
        <begin position="249"/>
        <end position="270"/>
    </location>
</feature>
<comment type="caution">
    <text evidence="10">The sequence shown here is derived from an EMBL/GenBank/DDBJ whole genome shotgun (WGS) entry which is preliminary data.</text>
</comment>
<evidence type="ECO:0000259" key="9">
    <source>
        <dbReference type="Pfam" id="PF14824"/>
    </source>
</evidence>
<evidence type="ECO:0000313" key="10">
    <source>
        <dbReference type="EMBL" id="GAO52614.1"/>
    </source>
</evidence>
<gene>
    <name evidence="10" type="ORF">G7K_6687-t1</name>
</gene>
<dbReference type="STRING" id="698492.A0A0E9NRW4"/>
<proteinExistence type="predicted"/>
<dbReference type="PANTHER" id="PTHR35330:SF1">
    <property type="entry name" value="SIROHEME BIOSYNTHESIS PROTEIN MET8"/>
    <property type="match status" value="1"/>
</dbReference>
<dbReference type="PANTHER" id="PTHR35330">
    <property type="entry name" value="SIROHEME BIOSYNTHESIS PROTEIN MET8"/>
    <property type="match status" value="1"/>
</dbReference>
<dbReference type="InterPro" id="IPR036291">
    <property type="entry name" value="NAD(P)-bd_dom_sf"/>
</dbReference>
<evidence type="ECO:0000313" key="11">
    <source>
        <dbReference type="Proteomes" id="UP000033140"/>
    </source>
</evidence>
<dbReference type="Proteomes" id="UP000033140">
    <property type="component" value="Unassembled WGS sequence"/>
</dbReference>
<organism evidence="10 11">
    <name type="scientific">Saitoella complicata (strain BCRC 22490 / CBS 7301 / JCM 7358 / NBRC 10748 / NRRL Y-17804)</name>
    <dbReference type="NCBI Taxonomy" id="698492"/>
    <lineage>
        <taxon>Eukaryota</taxon>
        <taxon>Fungi</taxon>
        <taxon>Dikarya</taxon>
        <taxon>Ascomycota</taxon>
        <taxon>Taphrinomycotina</taxon>
        <taxon>Taphrinomycotina incertae sedis</taxon>
        <taxon>Saitoella</taxon>
    </lineage>
</organism>
<evidence type="ECO:0000256" key="1">
    <source>
        <dbReference type="ARBA" id="ARBA00005010"/>
    </source>
</evidence>
<keyword evidence="4" id="KW-0520">NAD</keyword>
<evidence type="ECO:0000256" key="5">
    <source>
        <dbReference type="ARBA" id="ARBA00023244"/>
    </source>
</evidence>
<keyword evidence="3" id="KW-0560">Oxidoreductase</keyword>
<dbReference type="Gene3D" id="3.30.160.110">
    <property type="entry name" value="Siroheme synthase, domain 2"/>
    <property type="match status" value="1"/>
</dbReference>
<dbReference type="InterPro" id="IPR028162">
    <property type="entry name" value="Met8_C"/>
</dbReference>
<dbReference type="InterPro" id="IPR028161">
    <property type="entry name" value="Met8-like"/>
</dbReference>
<dbReference type="Gene3D" id="3.40.50.720">
    <property type="entry name" value="NAD(P)-binding Rossmann-like Domain"/>
    <property type="match status" value="1"/>
</dbReference>
<dbReference type="InterPro" id="IPR028281">
    <property type="entry name" value="Sirohaem_synthase_central"/>
</dbReference>
<evidence type="ECO:0000256" key="3">
    <source>
        <dbReference type="ARBA" id="ARBA00023002"/>
    </source>
</evidence>
<evidence type="ECO:0000256" key="7">
    <source>
        <dbReference type="SAM" id="Phobius"/>
    </source>
</evidence>
<keyword evidence="7" id="KW-1133">Transmembrane helix</keyword>
<evidence type="ECO:0000256" key="4">
    <source>
        <dbReference type="ARBA" id="ARBA00023027"/>
    </source>
</evidence>
<dbReference type="AlphaFoldDB" id="A0A0E9NRW4"/>
<feature type="domain" description="Siroheme synthase central" evidence="9">
    <location>
        <begin position="136"/>
        <end position="162"/>
    </location>
</feature>